<accession>A0A6B8KM95</accession>
<evidence type="ECO:0000259" key="1">
    <source>
        <dbReference type="Pfam" id="PF02627"/>
    </source>
</evidence>
<keyword evidence="3" id="KW-1185">Reference proteome</keyword>
<protein>
    <submittedName>
        <fullName evidence="2">Carboxymuconolactone decarboxylase family protein</fullName>
    </submittedName>
</protein>
<dbReference type="Gene3D" id="1.20.1290.10">
    <property type="entry name" value="AhpD-like"/>
    <property type="match status" value="1"/>
</dbReference>
<proteinExistence type="predicted"/>
<dbReference type="OrthoDB" id="3824300at2"/>
<name>A0A6B8KM95_9HYPH</name>
<dbReference type="EMBL" id="CP046052">
    <property type="protein sequence ID" value="QGM47943.1"/>
    <property type="molecule type" value="Genomic_DNA"/>
</dbReference>
<dbReference type="PANTHER" id="PTHR33930">
    <property type="entry name" value="ALKYL HYDROPEROXIDE REDUCTASE AHPD"/>
    <property type="match status" value="1"/>
</dbReference>
<feature type="domain" description="Carboxymuconolactone decarboxylase-like" evidence="1">
    <location>
        <begin position="56"/>
        <end position="124"/>
    </location>
</feature>
<dbReference type="InterPro" id="IPR003779">
    <property type="entry name" value="CMD-like"/>
</dbReference>
<sequence length="150" mass="15828">MAIHSCSLAAPILLEEAEAAGVQPKASTPIPTPACDKMKALGQWNEAWDPFLSLDPAWTDKFMATGAGIYGSGVLPPKEVELLSVAFDASFTHMFAPGTRRHIHNALKAGASIEEIFAVLELCVAQGVQAINLGAPILAEELAAHAIRRG</sequence>
<dbReference type="GO" id="GO:0051920">
    <property type="term" value="F:peroxiredoxin activity"/>
    <property type="evidence" value="ECO:0007669"/>
    <property type="project" value="InterPro"/>
</dbReference>
<dbReference type="Pfam" id="PF02627">
    <property type="entry name" value="CMD"/>
    <property type="match status" value="1"/>
</dbReference>
<organism evidence="2 3">
    <name type="scientific">Methylocystis heyeri</name>
    <dbReference type="NCBI Taxonomy" id="391905"/>
    <lineage>
        <taxon>Bacteria</taxon>
        <taxon>Pseudomonadati</taxon>
        <taxon>Pseudomonadota</taxon>
        <taxon>Alphaproteobacteria</taxon>
        <taxon>Hyphomicrobiales</taxon>
        <taxon>Methylocystaceae</taxon>
        <taxon>Methylocystis</taxon>
    </lineage>
</organism>
<dbReference type="PANTHER" id="PTHR33930:SF2">
    <property type="entry name" value="BLR3452 PROTEIN"/>
    <property type="match status" value="1"/>
</dbReference>
<evidence type="ECO:0000313" key="2">
    <source>
        <dbReference type="EMBL" id="QGM47943.1"/>
    </source>
</evidence>
<dbReference type="KEGG" id="mhey:H2LOC_003975"/>
<evidence type="ECO:0000313" key="3">
    <source>
        <dbReference type="Proteomes" id="UP000309061"/>
    </source>
</evidence>
<dbReference type="AlphaFoldDB" id="A0A6B8KM95"/>
<dbReference type="InterPro" id="IPR029032">
    <property type="entry name" value="AhpD-like"/>
</dbReference>
<reference evidence="2 3" key="1">
    <citation type="submission" date="2019-11" db="EMBL/GenBank/DDBJ databases">
        <title>The genome sequence of Methylocystis heyeri.</title>
        <authorList>
            <person name="Oshkin I.Y."/>
            <person name="Miroshnikov K."/>
            <person name="Dedysh S.N."/>
        </authorList>
    </citation>
    <scope>NUCLEOTIDE SEQUENCE [LARGE SCALE GENOMIC DNA]</scope>
    <source>
        <strain evidence="2 3">H2</strain>
    </source>
</reference>
<dbReference type="SUPFAM" id="SSF69118">
    <property type="entry name" value="AhpD-like"/>
    <property type="match status" value="1"/>
</dbReference>
<gene>
    <name evidence="2" type="ORF">H2LOC_003975</name>
</gene>
<dbReference type="Proteomes" id="UP000309061">
    <property type="component" value="Chromosome"/>
</dbReference>